<dbReference type="Proteomes" id="UP000887565">
    <property type="component" value="Unplaced"/>
</dbReference>
<dbReference type="AlphaFoldDB" id="A0A915KSW2"/>
<sequence>MCKKNLDDNKFVFTTRAPIAVVFTIALSTIFNTLSAQCVARLLDFSQLSVIKARRTRLLVHSVNGSVIILCRRFRRTHKNFWSEAVWKNVEQQITLSKSSDDPQILLRRSPHNLAKNDGKQRDSTTTKSSRVSEHSLTVSGKGLDSAVGQTQLVD</sequence>
<accession>A0A915KSW2</accession>
<feature type="compositionally biased region" description="Basic and acidic residues" evidence="1">
    <location>
        <begin position="115"/>
        <end position="125"/>
    </location>
</feature>
<evidence type="ECO:0000313" key="3">
    <source>
        <dbReference type="WBParaSite" id="nRc.2.0.1.t41205-RA"/>
    </source>
</evidence>
<feature type="region of interest" description="Disordered" evidence="1">
    <location>
        <begin position="107"/>
        <end position="155"/>
    </location>
</feature>
<evidence type="ECO:0000256" key="1">
    <source>
        <dbReference type="SAM" id="MobiDB-lite"/>
    </source>
</evidence>
<keyword evidence="2" id="KW-1185">Reference proteome</keyword>
<proteinExistence type="predicted"/>
<protein>
    <submittedName>
        <fullName evidence="3">Uncharacterized protein</fullName>
    </submittedName>
</protein>
<dbReference type="WBParaSite" id="nRc.2.0.1.t41205-RA">
    <property type="protein sequence ID" value="nRc.2.0.1.t41205-RA"/>
    <property type="gene ID" value="nRc.2.0.1.g41205"/>
</dbReference>
<feature type="compositionally biased region" description="Polar residues" evidence="1">
    <location>
        <begin position="126"/>
        <end position="139"/>
    </location>
</feature>
<organism evidence="2 3">
    <name type="scientific">Romanomermis culicivorax</name>
    <name type="common">Nematode worm</name>
    <dbReference type="NCBI Taxonomy" id="13658"/>
    <lineage>
        <taxon>Eukaryota</taxon>
        <taxon>Metazoa</taxon>
        <taxon>Ecdysozoa</taxon>
        <taxon>Nematoda</taxon>
        <taxon>Enoplea</taxon>
        <taxon>Dorylaimia</taxon>
        <taxon>Mermithida</taxon>
        <taxon>Mermithoidea</taxon>
        <taxon>Mermithidae</taxon>
        <taxon>Romanomermis</taxon>
    </lineage>
</organism>
<name>A0A915KSW2_ROMCU</name>
<reference evidence="3" key="1">
    <citation type="submission" date="2022-11" db="UniProtKB">
        <authorList>
            <consortium name="WormBaseParasite"/>
        </authorList>
    </citation>
    <scope>IDENTIFICATION</scope>
</reference>
<evidence type="ECO:0000313" key="2">
    <source>
        <dbReference type="Proteomes" id="UP000887565"/>
    </source>
</evidence>